<name>A0A443RUQ4_9ACAR</name>
<dbReference type="EMBL" id="NCKV01032465">
    <property type="protein sequence ID" value="RWS18915.1"/>
    <property type="molecule type" value="Genomic_DNA"/>
</dbReference>
<organism evidence="2 3">
    <name type="scientific">Leptotrombidium deliense</name>
    <dbReference type="NCBI Taxonomy" id="299467"/>
    <lineage>
        <taxon>Eukaryota</taxon>
        <taxon>Metazoa</taxon>
        <taxon>Ecdysozoa</taxon>
        <taxon>Arthropoda</taxon>
        <taxon>Chelicerata</taxon>
        <taxon>Arachnida</taxon>
        <taxon>Acari</taxon>
        <taxon>Acariformes</taxon>
        <taxon>Trombidiformes</taxon>
        <taxon>Prostigmata</taxon>
        <taxon>Anystina</taxon>
        <taxon>Parasitengona</taxon>
        <taxon>Trombiculoidea</taxon>
        <taxon>Trombiculidae</taxon>
        <taxon>Leptotrombidium</taxon>
    </lineage>
</organism>
<dbReference type="GO" id="GO:0015074">
    <property type="term" value="P:DNA integration"/>
    <property type="evidence" value="ECO:0007669"/>
    <property type="project" value="InterPro"/>
</dbReference>
<evidence type="ECO:0000313" key="2">
    <source>
        <dbReference type="EMBL" id="RWS18915.1"/>
    </source>
</evidence>
<reference evidence="2 3" key="1">
    <citation type="journal article" date="2018" name="Gigascience">
        <title>Genomes of trombidid mites reveal novel predicted allergens and laterally-transferred genes associated with secondary metabolism.</title>
        <authorList>
            <person name="Dong X."/>
            <person name="Chaisiri K."/>
            <person name="Xia D."/>
            <person name="Armstrong S.D."/>
            <person name="Fang Y."/>
            <person name="Donnelly M.J."/>
            <person name="Kadowaki T."/>
            <person name="McGarry J.W."/>
            <person name="Darby A.C."/>
            <person name="Makepeace B.L."/>
        </authorList>
    </citation>
    <scope>NUCLEOTIDE SEQUENCE [LARGE SCALE GENOMIC DNA]</scope>
    <source>
        <strain evidence="2">UoL-UT</strain>
    </source>
</reference>
<dbReference type="PANTHER" id="PTHR46585:SF1">
    <property type="entry name" value="CHROMO DOMAIN-CONTAINING PROTEIN"/>
    <property type="match status" value="1"/>
</dbReference>
<comment type="caution">
    <text evidence="2">The sequence shown here is derived from an EMBL/GenBank/DDBJ whole genome shotgun (WGS) entry which is preliminary data.</text>
</comment>
<feature type="domain" description="Integrase catalytic" evidence="1">
    <location>
        <begin position="143"/>
        <end position="239"/>
    </location>
</feature>
<dbReference type="AlphaFoldDB" id="A0A443RUQ4"/>
<dbReference type="OrthoDB" id="6423804at2759"/>
<accession>A0A443RUQ4</accession>
<protein>
    <recommendedName>
        <fullName evidence="1">Integrase catalytic domain-containing protein</fullName>
    </recommendedName>
</protein>
<proteinExistence type="predicted"/>
<dbReference type="PROSITE" id="PS50994">
    <property type="entry name" value="INTEGRASE"/>
    <property type="match status" value="1"/>
</dbReference>
<dbReference type="SUPFAM" id="SSF53098">
    <property type="entry name" value="Ribonuclease H-like"/>
    <property type="match status" value="1"/>
</dbReference>
<evidence type="ECO:0000313" key="3">
    <source>
        <dbReference type="Proteomes" id="UP000288716"/>
    </source>
</evidence>
<dbReference type="STRING" id="299467.A0A443RUQ4"/>
<dbReference type="InterPro" id="IPR036397">
    <property type="entry name" value="RNaseH_sf"/>
</dbReference>
<dbReference type="InterPro" id="IPR012337">
    <property type="entry name" value="RNaseH-like_sf"/>
</dbReference>
<dbReference type="Proteomes" id="UP000288716">
    <property type="component" value="Unassembled WGS sequence"/>
</dbReference>
<dbReference type="Pfam" id="PF00665">
    <property type="entry name" value="rve"/>
    <property type="match status" value="1"/>
</dbReference>
<keyword evidence="3" id="KW-1185">Reference proteome</keyword>
<dbReference type="InterPro" id="IPR001584">
    <property type="entry name" value="Integrase_cat-core"/>
</dbReference>
<dbReference type="Gene3D" id="3.30.420.10">
    <property type="entry name" value="Ribonuclease H-like superfamily/Ribonuclease H"/>
    <property type="match status" value="1"/>
</dbReference>
<dbReference type="GO" id="GO:0003676">
    <property type="term" value="F:nucleic acid binding"/>
    <property type="evidence" value="ECO:0007669"/>
    <property type="project" value="InterPro"/>
</dbReference>
<dbReference type="VEuPathDB" id="VectorBase:LDEU013125"/>
<evidence type="ECO:0000259" key="1">
    <source>
        <dbReference type="PROSITE" id="PS50994"/>
    </source>
</evidence>
<sequence>MNKILNSSYSADKKVKLFQKLYSDYELMKHKPGQREIVEILDESKSTKKIDKIQIKRKKKKYSKKNQHIITRMDQSKITELEKIESKLNSLYYKTDGEASLVGFTKFYNYAKKKIPRITVKIVKDFLSKQEAYTLNRDRKLHFLRNPIRVYKVDQQWQADLIDIQRESKFNYDYRYILVVIDILSRFAFAFPLKNKTSTELIIAFSEIFSMRKPKIIQMDLGKEFYNKALQDFFQKNNK</sequence>
<dbReference type="PANTHER" id="PTHR46585">
    <property type="entry name" value="INTEGRASE CORE DOMAIN CONTAINING PROTEIN"/>
    <property type="match status" value="1"/>
</dbReference>
<gene>
    <name evidence="2" type="ORF">B4U80_03956</name>
</gene>